<evidence type="ECO:0000313" key="6">
    <source>
        <dbReference type="EMBL" id="CAB3381161.1"/>
    </source>
</evidence>
<sequence>MSLQKALCLLCERPTVDGAVLAVHVDKEKLETWFLNVCGHELAEEIEDEDLICYFCLWHAEFQWEFDEMADEDFVWWNFDLDDAARELRKKYFEGELEQCWVQLEKIELPKSADGEEGQIVEAEIRPRRWNCIYCGKRYKYSNDMSKHMKKMHKEAIRCSGGLSEMSHQKALCLVCALPTADGALLAAHVDKEKLQTWFLNVCGFELDEEIEDEDLICYFCLWHAEFLWKFDGMSDETLVWWNLDLDDAAKELRKHYFEGNIEQCWVALEEVDLPECEEDEIDKDFEGLESEEQTNICPQKKKCLYCVDWSYICHALRLHFAALNKKHAVNITSHLVGQGLDLLKKDVDGESQIYHAVRLGHFELAEKLLANKNQLHYFVADDKLKIVKRVHSWNEILIEAVDPEGKNALHFAALCADLRMCQWPQISVRRINLTC</sequence>
<evidence type="ECO:0000313" key="7">
    <source>
        <dbReference type="Proteomes" id="UP000494165"/>
    </source>
</evidence>
<dbReference type="InterPro" id="IPR003656">
    <property type="entry name" value="Znf_BED"/>
</dbReference>
<dbReference type="PROSITE" id="PS00028">
    <property type="entry name" value="ZINC_FINGER_C2H2_1"/>
    <property type="match status" value="1"/>
</dbReference>
<dbReference type="Gene3D" id="1.25.40.20">
    <property type="entry name" value="Ankyrin repeat-containing domain"/>
    <property type="match status" value="1"/>
</dbReference>
<dbReference type="SUPFAM" id="SSF48403">
    <property type="entry name" value="Ankyrin repeat"/>
    <property type="match status" value="1"/>
</dbReference>
<keyword evidence="1" id="KW-0479">Metal-binding</keyword>
<name>A0A8S1DF68_9INSE</name>
<dbReference type="GO" id="GO:0008270">
    <property type="term" value="F:zinc ion binding"/>
    <property type="evidence" value="ECO:0007669"/>
    <property type="project" value="UniProtKB-KW"/>
</dbReference>
<evidence type="ECO:0000256" key="4">
    <source>
        <dbReference type="PROSITE-ProRule" id="PRU00042"/>
    </source>
</evidence>
<keyword evidence="2 4" id="KW-0863">Zinc-finger</keyword>
<keyword evidence="7" id="KW-1185">Reference proteome</keyword>
<accession>A0A8S1DF68</accession>
<gene>
    <name evidence="6" type="ORF">CLODIP_2_CD11625</name>
</gene>
<dbReference type="Proteomes" id="UP000494165">
    <property type="component" value="Unassembled WGS sequence"/>
</dbReference>
<organism evidence="6 7">
    <name type="scientific">Cloeon dipterum</name>
    <dbReference type="NCBI Taxonomy" id="197152"/>
    <lineage>
        <taxon>Eukaryota</taxon>
        <taxon>Metazoa</taxon>
        <taxon>Ecdysozoa</taxon>
        <taxon>Arthropoda</taxon>
        <taxon>Hexapoda</taxon>
        <taxon>Insecta</taxon>
        <taxon>Pterygota</taxon>
        <taxon>Palaeoptera</taxon>
        <taxon>Ephemeroptera</taxon>
        <taxon>Pisciforma</taxon>
        <taxon>Baetidae</taxon>
        <taxon>Cloeon</taxon>
    </lineage>
</organism>
<dbReference type="Pfam" id="PF02892">
    <property type="entry name" value="zf-BED"/>
    <property type="match status" value="1"/>
</dbReference>
<dbReference type="InterPro" id="IPR036770">
    <property type="entry name" value="Ankyrin_rpt-contain_sf"/>
</dbReference>
<dbReference type="OrthoDB" id="4748970at2759"/>
<proteinExistence type="predicted"/>
<reference evidence="6 7" key="1">
    <citation type="submission" date="2020-04" db="EMBL/GenBank/DDBJ databases">
        <authorList>
            <person name="Alioto T."/>
            <person name="Alioto T."/>
            <person name="Gomez Garrido J."/>
        </authorList>
    </citation>
    <scope>NUCLEOTIDE SEQUENCE [LARGE SCALE GENOMIC DNA]</scope>
</reference>
<dbReference type="InterPro" id="IPR013087">
    <property type="entry name" value="Znf_C2H2_type"/>
</dbReference>
<dbReference type="GO" id="GO:0003677">
    <property type="term" value="F:DNA binding"/>
    <property type="evidence" value="ECO:0007669"/>
    <property type="project" value="InterPro"/>
</dbReference>
<dbReference type="AlphaFoldDB" id="A0A8S1DF68"/>
<feature type="domain" description="C2H2-type" evidence="5">
    <location>
        <begin position="130"/>
        <end position="153"/>
    </location>
</feature>
<keyword evidence="3" id="KW-0862">Zinc</keyword>
<evidence type="ECO:0000256" key="2">
    <source>
        <dbReference type="ARBA" id="ARBA00022771"/>
    </source>
</evidence>
<dbReference type="PROSITE" id="PS50157">
    <property type="entry name" value="ZINC_FINGER_C2H2_2"/>
    <property type="match status" value="1"/>
</dbReference>
<protein>
    <recommendedName>
        <fullName evidence="5">C2H2-type domain-containing protein</fullName>
    </recommendedName>
</protein>
<evidence type="ECO:0000259" key="5">
    <source>
        <dbReference type="PROSITE" id="PS50157"/>
    </source>
</evidence>
<evidence type="ECO:0000256" key="1">
    <source>
        <dbReference type="ARBA" id="ARBA00022723"/>
    </source>
</evidence>
<dbReference type="EMBL" id="CADEPI010000226">
    <property type="protein sequence ID" value="CAB3381161.1"/>
    <property type="molecule type" value="Genomic_DNA"/>
</dbReference>
<comment type="caution">
    <text evidence="6">The sequence shown here is derived from an EMBL/GenBank/DDBJ whole genome shotgun (WGS) entry which is preliminary data.</text>
</comment>
<evidence type="ECO:0000256" key="3">
    <source>
        <dbReference type="ARBA" id="ARBA00022833"/>
    </source>
</evidence>